<dbReference type="SMART" id="SM00345">
    <property type="entry name" value="HTH_GNTR"/>
    <property type="match status" value="1"/>
</dbReference>
<dbReference type="SUPFAM" id="SSF46785">
    <property type="entry name" value="Winged helix' DNA-binding domain"/>
    <property type="match status" value="1"/>
</dbReference>
<dbReference type="SUPFAM" id="SSF48008">
    <property type="entry name" value="GntR ligand-binding domain-like"/>
    <property type="match status" value="1"/>
</dbReference>
<reference evidence="5 6" key="1">
    <citation type="submission" date="2023-07" db="EMBL/GenBank/DDBJ databases">
        <title>Sequencing the genomes of 1000 actinobacteria strains.</title>
        <authorList>
            <person name="Klenk H.-P."/>
        </authorList>
    </citation>
    <scope>NUCLEOTIDE SEQUENCE [LARGE SCALE GENOMIC DNA]</scope>
    <source>
        <strain evidence="5 6">DSM 46740</strain>
    </source>
</reference>
<accession>A0ABT9QIF0</accession>
<dbReference type="PANTHER" id="PTHR43537">
    <property type="entry name" value="TRANSCRIPTIONAL REGULATOR, GNTR FAMILY"/>
    <property type="match status" value="1"/>
</dbReference>
<protein>
    <submittedName>
        <fullName evidence="5">DNA-binding GntR family transcriptional regulator</fullName>
    </submittedName>
</protein>
<dbReference type="InterPro" id="IPR011711">
    <property type="entry name" value="GntR_C"/>
</dbReference>
<keyword evidence="3" id="KW-0804">Transcription</keyword>
<proteinExistence type="predicted"/>
<dbReference type="RefSeq" id="WP_307563069.1">
    <property type="nucleotide sequence ID" value="NZ_JAUSQU010000001.1"/>
</dbReference>
<dbReference type="InterPro" id="IPR036388">
    <property type="entry name" value="WH-like_DNA-bd_sf"/>
</dbReference>
<dbReference type="EMBL" id="JAUSQU010000001">
    <property type="protein sequence ID" value="MDP9846525.1"/>
    <property type="molecule type" value="Genomic_DNA"/>
</dbReference>
<dbReference type="SMART" id="SM00895">
    <property type="entry name" value="FCD"/>
    <property type="match status" value="1"/>
</dbReference>
<dbReference type="Proteomes" id="UP001225356">
    <property type="component" value="Unassembled WGS sequence"/>
</dbReference>
<dbReference type="Gene3D" id="1.10.10.10">
    <property type="entry name" value="Winged helix-like DNA-binding domain superfamily/Winged helix DNA-binding domain"/>
    <property type="match status" value="1"/>
</dbReference>
<keyword evidence="2 5" id="KW-0238">DNA-binding</keyword>
<dbReference type="InterPro" id="IPR008920">
    <property type="entry name" value="TF_FadR/GntR_C"/>
</dbReference>
<organism evidence="5 6">
    <name type="scientific">Streptosporangium lutulentum</name>
    <dbReference type="NCBI Taxonomy" id="1461250"/>
    <lineage>
        <taxon>Bacteria</taxon>
        <taxon>Bacillati</taxon>
        <taxon>Actinomycetota</taxon>
        <taxon>Actinomycetes</taxon>
        <taxon>Streptosporangiales</taxon>
        <taxon>Streptosporangiaceae</taxon>
        <taxon>Streptosporangium</taxon>
    </lineage>
</organism>
<dbReference type="PROSITE" id="PS50949">
    <property type="entry name" value="HTH_GNTR"/>
    <property type="match status" value="1"/>
</dbReference>
<dbReference type="Gene3D" id="1.20.120.530">
    <property type="entry name" value="GntR ligand-binding domain-like"/>
    <property type="match status" value="1"/>
</dbReference>
<dbReference type="Pfam" id="PF07729">
    <property type="entry name" value="FCD"/>
    <property type="match status" value="1"/>
</dbReference>
<dbReference type="InterPro" id="IPR000524">
    <property type="entry name" value="Tscrpt_reg_HTH_GntR"/>
</dbReference>
<name>A0ABT9QIF0_9ACTN</name>
<keyword evidence="6" id="KW-1185">Reference proteome</keyword>
<dbReference type="GO" id="GO:0003677">
    <property type="term" value="F:DNA binding"/>
    <property type="evidence" value="ECO:0007669"/>
    <property type="project" value="UniProtKB-KW"/>
</dbReference>
<dbReference type="PANTHER" id="PTHR43537:SF5">
    <property type="entry name" value="UXU OPERON TRANSCRIPTIONAL REGULATOR"/>
    <property type="match status" value="1"/>
</dbReference>
<gene>
    <name evidence="5" type="ORF">J2853_005736</name>
</gene>
<sequence>MAVRVPPSAAPVDDRRPSPYERLKQAILTGELVPGQQLVETPLAQWCQVSRTPIREALTRLEQDGLVLRTDRGLVVRERSPEEILDIYETRIVLEAMAARTAAIRRSPIDVITMRRVADRLERLDTGDEIELVEANRDLHRALWRATHNESLIDLLTRLDLHLARYPATTLSQPGRWREANAEHRAIVDAVDAQDPDLAEDLAAKHFTRARDLRLAIWAAGSHG</sequence>
<evidence type="ECO:0000256" key="2">
    <source>
        <dbReference type="ARBA" id="ARBA00023125"/>
    </source>
</evidence>
<dbReference type="InterPro" id="IPR036390">
    <property type="entry name" value="WH_DNA-bd_sf"/>
</dbReference>
<evidence type="ECO:0000313" key="6">
    <source>
        <dbReference type="Proteomes" id="UP001225356"/>
    </source>
</evidence>
<comment type="caution">
    <text evidence="5">The sequence shown here is derived from an EMBL/GenBank/DDBJ whole genome shotgun (WGS) entry which is preliminary data.</text>
</comment>
<evidence type="ECO:0000256" key="1">
    <source>
        <dbReference type="ARBA" id="ARBA00023015"/>
    </source>
</evidence>
<evidence type="ECO:0000313" key="5">
    <source>
        <dbReference type="EMBL" id="MDP9846525.1"/>
    </source>
</evidence>
<keyword evidence="1" id="KW-0805">Transcription regulation</keyword>
<feature type="domain" description="HTH gntR-type" evidence="4">
    <location>
        <begin position="13"/>
        <end position="79"/>
    </location>
</feature>
<dbReference type="Pfam" id="PF00392">
    <property type="entry name" value="GntR"/>
    <property type="match status" value="1"/>
</dbReference>
<evidence type="ECO:0000259" key="4">
    <source>
        <dbReference type="PROSITE" id="PS50949"/>
    </source>
</evidence>
<evidence type="ECO:0000256" key="3">
    <source>
        <dbReference type="ARBA" id="ARBA00023163"/>
    </source>
</evidence>